<evidence type="ECO:0000256" key="2">
    <source>
        <dbReference type="ARBA" id="ARBA00004496"/>
    </source>
</evidence>
<dbReference type="GO" id="GO:0000338">
    <property type="term" value="P:protein deneddylation"/>
    <property type="evidence" value="ECO:0007669"/>
    <property type="project" value="InterPro"/>
</dbReference>
<organism evidence="7 8">
    <name type="scientific">Choanephora cucurbitarum</name>
    <dbReference type="NCBI Taxonomy" id="101091"/>
    <lineage>
        <taxon>Eukaryota</taxon>
        <taxon>Fungi</taxon>
        <taxon>Fungi incertae sedis</taxon>
        <taxon>Mucoromycota</taxon>
        <taxon>Mucoromycotina</taxon>
        <taxon>Mucoromycetes</taxon>
        <taxon>Mucorales</taxon>
        <taxon>Mucorineae</taxon>
        <taxon>Choanephoraceae</taxon>
        <taxon>Choanephoroideae</taxon>
        <taxon>Choanephora</taxon>
    </lineage>
</organism>
<evidence type="ECO:0000256" key="4">
    <source>
        <dbReference type="ARBA" id="ARBA00022790"/>
    </source>
</evidence>
<dbReference type="STRING" id="101091.A0A1C7NHG7"/>
<comment type="subcellular location">
    <subcellularLocation>
        <location evidence="2">Cytoplasm</location>
    </subcellularLocation>
    <subcellularLocation>
        <location evidence="1">Nucleus</location>
    </subcellularLocation>
</comment>
<evidence type="ECO:0000256" key="3">
    <source>
        <dbReference type="ARBA" id="ARBA00022490"/>
    </source>
</evidence>
<evidence type="ECO:0000256" key="5">
    <source>
        <dbReference type="ARBA" id="ARBA00023242"/>
    </source>
</evidence>
<dbReference type="GO" id="GO:0005737">
    <property type="term" value="C:cytoplasm"/>
    <property type="evidence" value="ECO:0007669"/>
    <property type="project" value="UniProtKB-SubCell"/>
</dbReference>
<dbReference type="PANTHER" id="PTHR13339">
    <property type="entry name" value="COP9 SIGNALOSOME COMPLEX SUBUNIT 8"/>
    <property type="match status" value="1"/>
</dbReference>
<dbReference type="Proteomes" id="UP000093000">
    <property type="component" value="Unassembled WGS sequence"/>
</dbReference>
<dbReference type="PANTHER" id="PTHR13339:SF0">
    <property type="entry name" value="COP9 SIGNALOSOME COMPLEX SUBUNIT 8"/>
    <property type="match status" value="1"/>
</dbReference>
<evidence type="ECO:0000313" key="8">
    <source>
        <dbReference type="Proteomes" id="UP000093000"/>
    </source>
</evidence>
<reference evidence="7 8" key="1">
    <citation type="submission" date="2016-03" db="EMBL/GenBank/DDBJ databases">
        <title>Choanephora cucurbitarum.</title>
        <authorList>
            <person name="Min B."/>
            <person name="Park H."/>
            <person name="Park J.-H."/>
            <person name="Shin H.-D."/>
            <person name="Choi I.-G."/>
        </authorList>
    </citation>
    <scope>NUCLEOTIDE SEQUENCE [LARGE SCALE GENOMIC DNA]</scope>
    <source>
        <strain evidence="7 8">KUS-F28377</strain>
    </source>
</reference>
<evidence type="ECO:0000313" key="7">
    <source>
        <dbReference type="EMBL" id="OBZ88571.1"/>
    </source>
</evidence>
<protein>
    <submittedName>
        <fullName evidence="7">COP9 signalosome complex subunit 8</fullName>
    </submittedName>
</protein>
<keyword evidence="8" id="KW-1185">Reference proteome</keyword>
<dbReference type="InterPro" id="IPR033205">
    <property type="entry name" value="COP9_CSN8"/>
</dbReference>
<comment type="caution">
    <text evidence="7">The sequence shown here is derived from an EMBL/GenBank/DDBJ whole genome shotgun (WGS) entry which is preliminary data.</text>
</comment>
<gene>
    <name evidence="7" type="primary">Cops8</name>
    <name evidence="7" type="ORF">A0J61_03375</name>
</gene>
<evidence type="ECO:0000256" key="1">
    <source>
        <dbReference type="ARBA" id="ARBA00004123"/>
    </source>
</evidence>
<sequence>MNSIPNLITTKNYTELINTCEQLEIQDQHLSEIYPVYLACCVLVQDLQTARYVRKRILANKINSAEIEAIWTFIVDLIKKNYPKVYEDLDQFEWSEGMQLLVNDIQKETRENMFATLSKAYQSIPLWQAAHYFGVSEDQALQELLHRGWTFNETTRILYTVKLATSTVTIAGHHDRFEKLADMVMSLEKF</sequence>
<dbReference type="AlphaFoldDB" id="A0A1C7NHG7"/>
<keyword evidence="5" id="KW-0539">Nucleus</keyword>
<dbReference type="GO" id="GO:0010387">
    <property type="term" value="P:COP9 signalosome assembly"/>
    <property type="evidence" value="ECO:0007669"/>
    <property type="project" value="InterPro"/>
</dbReference>
<dbReference type="InParanoid" id="A0A1C7NHG7"/>
<dbReference type="Pfam" id="PF10075">
    <property type="entry name" value="CSN8_PSD8_EIF3K"/>
    <property type="match status" value="1"/>
</dbReference>
<proteinExistence type="predicted"/>
<accession>A0A1C7NHG7</accession>
<dbReference type="Gene3D" id="1.25.40.990">
    <property type="match status" value="1"/>
</dbReference>
<evidence type="ECO:0000259" key="6">
    <source>
        <dbReference type="Pfam" id="PF10075"/>
    </source>
</evidence>
<dbReference type="InterPro" id="IPR033464">
    <property type="entry name" value="CSN8_PSD8_EIF3K"/>
</dbReference>
<keyword evidence="3" id="KW-0963">Cytoplasm</keyword>
<feature type="domain" description="CSN8/PSMD8/EIF3K" evidence="6">
    <location>
        <begin position="30"/>
        <end position="161"/>
    </location>
</feature>
<dbReference type="EMBL" id="LUGH01000144">
    <property type="protein sequence ID" value="OBZ88571.1"/>
    <property type="molecule type" value="Genomic_DNA"/>
</dbReference>
<keyword evidence="4" id="KW-0736">Signalosome</keyword>
<name>A0A1C7NHG7_9FUNG</name>
<dbReference type="GO" id="GO:0008180">
    <property type="term" value="C:COP9 signalosome"/>
    <property type="evidence" value="ECO:0007669"/>
    <property type="project" value="UniProtKB-KW"/>
</dbReference>
<dbReference type="OrthoDB" id="5351233at2759"/>